<evidence type="ECO:0000256" key="4">
    <source>
        <dbReference type="ARBA" id="ARBA00021436"/>
    </source>
</evidence>
<dbReference type="GO" id="GO:0005737">
    <property type="term" value="C:cytoplasm"/>
    <property type="evidence" value="ECO:0007669"/>
    <property type="project" value="UniProtKB-SubCell"/>
</dbReference>
<comment type="subcellular location">
    <subcellularLocation>
        <location evidence="3">Cytoplasm</location>
    </subcellularLocation>
    <subcellularLocation>
        <location evidence="2">Nucleus</location>
    </subcellularLocation>
</comment>
<gene>
    <name evidence="7" type="ORF">EZS28_050256</name>
</gene>
<evidence type="ECO:0000256" key="1">
    <source>
        <dbReference type="ARBA" id="ARBA00003056"/>
    </source>
</evidence>
<keyword evidence="5" id="KW-0963">Cytoplasm</keyword>
<dbReference type="PANTHER" id="PTHR33588:SF1">
    <property type="entry name" value="CILIA- AND FLAGELLA-ASSOCIATED PROTEIN 299"/>
    <property type="match status" value="1"/>
</dbReference>
<accession>A0A5J4T7I6</accession>
<evidence type="ECO:0000313" key="7">
    <source>
        <dbReference type="EMBL" id="KAA6354217.1"/>
    </source>
</evidence>
<evidence type="ECO:0000256" key="6">
    <source>
        <dbReference type="ARBA" id="ARBA00023242"/>
    </source>
</evidence>
<dbReference type="AlphaFoldDB" id="A0A5J4T7I6"/>
<reference evidence="7 8" key="1">
    <citation type="submission" date="2019-03" db="EMBL/GenBank/DDBJ databases">
        <title>Single cell metagenomics reveals metabolic interactions within the superorganism composed of flagellate Streblomastix strix and complex community of Bacteroidetes bacteria on its surface.</title>
        <authorList>
            <person name="Treitli S.C."/>
            <person name="Kolisko M."/>
            <person name="Husnik F."/>
            <person name="Keeling P."/>
            <person name="Hampl V."/>
        </authorList>
    </citation>
    <scope>NUCLEOTIDE SEQUENCE [LARGE SCALE GENOMIC DNA]</scope>
    <source>
        <strain evidence="7">ST1C</strain>
    </source>
</reference>
<evidence type="ECO:0000256" key="5">
    <source>
        <dbReference type="ARBA" id="ARBA00022490"/>
    </source>
</evidence>
<dbReference type="Pfam" id="PF14713">
    <property type="entry name" value="DUF4464"/>
    <property type="match status" value="1"/>
</dbReference>
<dbReference type="InterPro" id="IPR027887">
    <property type="entry name" value="DUF4464"/>
</dbReference>
<dbReference type="PANTHER" id="PTHR33588">
    <property type="entry name" value="CILIA- AND FLAGELLA-ASSOCIATED PROTEIN 299"/>
    <property type="match status" value="1"/>
</dbReference>
<dbReference type="Proteomes" id="UP000324800">
    <property type="component" value="Unassembled WGS sequence"/>
</dbReference>
<name>A0A5J4T7I6_9EUKA</name>
<keyword evidence="6" id="KW-0539">Nucleus</keyword>
<evidence type="ECO:0000256" key="2">
    <source>
        <dbReference type="ARBA" id="ARBA00004123"/>
    </source>
</evidence>
<proteinExistence type="predicted"/>
<evidence type="ECO:0000256" key="3">
    <source>
        <dbReference type="ARBA" id="ARBA00004496"/>
    </source>
</evidence>
<protein>
    <recommendedName>
        <fullName evidence="4">Cilia- and flagella-associated protein 299</fullName>
    </recommendedName>
</protein>
<evidence type="ECO:0000313" key="8">
    <source>
        <dbReference type="Proteomes" id="UP000324800"/>
    </source>
</evidence>
<dbReference type="EMBL" id="SNRW01036693">
    <property type="protein sequence ID" value="KAA6354217.1"/>
    <property type="molecule type" value="Genomic_DNA"/>
</dbReference>
<dbReference type="GO" id="GO:0005634">
    <property type="term" value="C:nucleus"/>
    <property type="evidence" value="ECO:0007669"/>
    <property type="project" value="UniProtKB-SubCell"/>
</dbReference>
<organism evidence="7 8">
    <name type="scientific">Streblomastix strix</name>
    <dbReference type="NCBI Taxonomy" id="222440"/>
    <lineage>
        <taxon>Eukaryota</taxon>
        <taxon>Metamonada</taxon>
        <taxon>Preaxostyla</taxon>
        <taxon>Oxymonadida</taxon>
        <taxon>Streblomastigidae</taxon>
        <taxon>Streblomastix</taxon>
    </lineage>
</organism>
<comment type="function">
    <text evidence="1">May be involved in spermatogenesis.</text>
</comment>
<sequence length="69" mass="8073">MSEAGGADNLAFNDRIKTYEDYLDTQISEDDLFYLEDQDLAREMVELGFRGRGNALKREDYEFRKRAAE</sequence>
<comment type="caution">
    <text evidence="7">The sequence shown here is derived from an EMBL/GenBank/DDBJ whole genome shotgun (WGS) entry which is preliminary data.</text>
</comment>
<dbReference type="OrthoDB" id="2136125at2759"/>
<feature type="non-terminal residue" evidence="7">
    <location>
        <position position="69"/>
    </location>
</feature>